<organism evidence="1">
    <name type="scientific">viral metagenome</name>
    <dbReference type="NCBI Taxonomy" id="1070528"/>
    <lineage>
        <taxon>unclassified sequences</taxon>
        <taxon>metagenomes</taxon>
        <taxon>organismal metagenomes</taxon>
    </lineage>
</organism>
<protein>
    <submittedName>
        <fullName evidence="1">Uncharacterized protein</fullName>
    </submittedName>
</protein>
<sequence length="212" mass="23427">MNSITTFQYFDAAFRSGQLVPIIRRMNADRAIESIPILTNSNLQDMFIQNLCNFLNSNNIILNGSIGDIEIIANYICTTVVTDVPTVIADVPTVVTDAPTVVTDAPTVVTDAPTVVTSTMDIATTEQLVNLAYSSGYLLQKIIDIGGSSGSIEWFMNTIANCELKNAFIRGLYLNLNFYNILLTGKDHDMRIIAEYVLINYNYSMGEIEMVD</sequence>
<reference evidence="1" key="1">
    <citation type="journal article" date="2020" name="Nature">
        <title>Giant virus diversity and host interactions through global metagenomics.</title>
        <authorList>
            <person name="Schulz F."/>
            <person name="Roux S."/>
            <person name="Paez-Espino D."/>
            <person name="Jungbluth S."/>
            <person name="Walsh D.A."/>
            <person name="Denef V.J."/>
            <person name="McMahon K.D."/>
            <person name="Konstantinidis K.T."/>
            <person name="Eloe-Fadrosh E.A."/>
            <person name="Kyrpides N.C."/>
            <person name="Woyke T."/>
        </authorList>
    </citation>
    <scope>NUCLEOTIDE SEQUENCE</scope>
    <source>
        <strain evidence="1">GVMAG-M-3300023184-186</strain>
    </source>
</reference>
<dbReference type="EMBL" id="MN740071">
    <property type="protein sequence ID" value="QHT86570.1"/>
    <property type="molecule type" value="Genomic_DNA"/>
</dbReference>
<accession>A0A6C0I1R5</accession>
<proteinExistence type="predicted"/>
<evidence type="ECO:0000313" key="1">
    <source>
        <dbReference type="EMBL" id="QHT86570.1"/>
    </source>
</evidence>
<dbReference type="AlphaFoldDB" id="A0A6C0I1R5"/>
<name>A0A6C0I1R5_9ZZZZ</name>